<dbReference type="EMBL" id="MVGC01004303">
    <property type="protein sequence ID" value="RJE16507.1"/>
    <property type="molecule type" value="Genomic_DNA"/>
</dbReference>
<reference evidence="7" key="1">
    <citation type="submission" date="2017-02" db="EMBL/GenBank/DDBJ databases">
        <authorList>
            <person name="Tafer H."/>
            <person name="Lopandic K."/>
        </authorList>
    </citation>
    <scope>NUCLEOTIDE SEQUENCE [LARGE SCALE GENOMIC DNA]</scope>
    <source>
        <strain evidence="7">CBS 366.77</strain>
    </source>
</reference>
<dbReference type="InterPro" id="IPR023395">
    <property type="entry name" value="MCP_dom_sf"/>
</dbReference>
<evidence type="ECO:0000256" key="4">
    <source>
        <dbReference type="ARBA" id="ARBA00022989"/>
    </source>
</evidence>
<evidence type="ECO:0000256" key="2">
    <source>
        <dbReference type="ARBA" id="ARBA00022692"/>
    </source>
</evidence>
<dbReference type="AlphaFoldDB" id="A0A3A2Z557"/>
<organism evidence="6 7">
    <name type="scientific">Aspergillus sclerotialis</name>
    <dbReference type="NCBI Taxonomy" id="2070753"/>
    <lineage>
        <taxon>Eukaryota</taxon>
        <taxon>Fungi</taxon>
        <taxon>Dikarya</taxon>
        <taxon>Ascomycota</taxon>
        <taxon>Pezizomycotina</taxon>
        <taxon>Eurotiomycetes</taxon>
        <taxon>Eurotiomycetidae</taxon>
        <taxon>Eurotiales</taxon>
        <taxon>Aspergillaceae</taxon>
        <taxon>Aspergillus</taxon>
        <taxon>Aspergillus subgen. Polypaecilum</taxon>
    </lineage>
</organism>
<evidence type="ECO:0000256" key="5">
    <source>
        <dbReference type="ARBA" id="ARBA00023136"/>
    </source>
</evidence>
<protein>
    <submittedName>
        <fullName evidence="6">Mitochondrial carrier protein</fullName>
    </submittedName>
</protein>
<keyword evidence="3" id="KW-0999">Mitochondrion inner membrane</keyword>
<accession>A0A3A2Z557</accession>
<keyword evidence="2" id="KW-0812">Transmembrane</keyword>
<keyword evidence="4" id="KW-1133">Transmembrane helix</keyword>
<dbReference type="Proteomes" id="UP000266188">
    <property type="component" value="Unassembled WGS sequence"/>
</dbReference>
<comment type="caution">
    <text evidence="6">The sequence shown here is derived from an EMBL/GenBank/DDBJ whole genome shotgun (WGS) entry which is preliminary data.</text>
</comment>
<feature type="non-terminal residue" evidence="6">
    <location>
        <position position="79"/>
    </location>
</feature>
<dbReference type="SUPFAM" id="SSF103506">
    <property type="entry name" value="Mitochondrial carrier"/>
    <property type="match status" value="1"/>
</dbReference>
<name>A0A3A2Z557_9EURO</name>
<comment type="subcellular location">
    <subcellularLocation>
        <location evidence="1">Membrane</location>
    </subcellularLocation>
</comment>
<evidence type="ECO:0000313" key="7">
    <source>
        <dbReference type="Proteomes" id="UP000266188"/>
    </source>
</evidence>
<dbReference type="Gene3D" id="1.50.40.10">
    <property type="entry name" value="Mitochondrial carrier domain"/>
    <property type="match status" value="1"/>
</dbReference>
<dbReference type="OrthoDB" id="10266426at2759"/>
<keyword evidence="3" id="KW-0496">Mitochondrion</keyword>
<evidence type="ECO:0000313" key="6">
    <source>
        <dbReference type="EMBL" id="RJE16507.1"/>
    </source>
</evidence>
<evidence type="ECO:0000256" key="1">
    <source>
        <dbReference type="ARBA" id="ARBA00004370"/>
    </source>
</evidence>
<gene>
    <name evidence="6" type="ORF">PHISCL_11156</name>
</gene>
<keyword evidence="7" id="KW-1185">Reference proteome</keyword>
<evidence type="ECO:0000256" key="3">
    <source>
        <dbReference type="ARBA" id="ARBA00022792"/>
    </source>
</evidence>
<dbReference type="GO" id="GO:0016020">
    <property type="term" value="C:membrane"/>
    <property type="evidence" value="ECO:0007669"/>
    <property type="project" value="UniProtKB-SubCell"/>
</dbReference>
<keyword evidence="5" id="KW-0472">Membrane</keyword>
<proteinExistence type="predicted"/>
<sequence length="79" mass="8077">MAITGYGIGEHPDNGSSHLIGISAATFMSKVCASTVTYPHEVLRTRLTNATEVAAGAVDGRAHVPRRIATPSGSRTAGG</sequence>